<dbReference type="KEGG" id="aeh:Mlg_0797"/>
<reference evidence="2" key="1">
    <citation type="submission" date="2006-08" db="EMBL/GenBank/DDBJ databases">
        <title>Complete sequence of Alkalilimnicola ehrilichei MLHE-1.</title>
        <authorList>
            <person name="Copeland A."/>
            <person name="Lucas S."/>
            <person name="Lapidus A."/>
            <person name="Barry K."/>
            <person name="Detter J.C."/>
            <person name="Glavina del Rio T."/>
            <person name="Hammon N."/>
            <person name="Israni S."/>
            <person name="Dalin E."/>
            <person name="Tice H."/>
            <person name="Pitluck S."/>
            <person name="Sims D."/>
            <person name="Brettin T."/>
            <person name="Bruce D."/>
            <person name="Han C."/>
            <person name="Tapia R."/>
            <person name="Gilna P."/>
            <person name="Schmutz J."/>
            <person name="Larimer F."/>
            <person name="Land M."/>
            <person name="Hauser L."/>
            <person name="Kyrpides N."/>
            <person name="Mikhailova N."/>
            <person name="Oremland R.S."/>
            <person name="Hoeft S.E."/>
            <person name="Switzer-Blum J."/>
            <person name="Kulp T."/>
            <person name="King G."/>
            <person name="Tabita R."/>
            <person name="Witte B."/>
            <person name="Santini J.M."/>
            <person name="Basu P."/>
            <person name="Hollibaugh J.T."/>
            <person name="Xie G."/>
            <person name="Stolz J.F."/>
            <person name="Richardson P."/>
        </authorList>
    </citation>
    <scope>NUCLEOTIDE SEQUENCE [LARGE SCALE GENOMIC DNA]</scope>
    <source>
        <strain evidence="2">ATCC BAA-1101 / DSM 17681 / MLHE-1</strain>
    </source>
</reference>
<dbReference type="InterPro" id="IPR026950">
    <property type="entry name" value="Caps_assemb_Wzi"/>
</dbReference>
<dbReference type="InterPro" id="IPR038636">
    <property type="entry name" value="Wzi_sf"/>
</dbReference>
<dbReference type="AlphaFoldDB" id="Q0AAI6"/>
<name>Q0AAI6_ALKEH</name>
<dbReference type="OrthoDB" id="101884at2"/>
<dbReference type="eggNOG" id="ENOG502Z9E6">
    <property type="taxonomic scope" value="Bacteria"/>
</dbReference>
<dbReference type="Proteomes" id="UP000001962">
    <property type="component" value="Chromosome"/>
</dbReference>
<dbReference type="Gene3D" id="2.40.160.130">
    <property type="entry name" value="Capsule assembly protein Wzi"/>
    <property type="match status" value="1"/>
</dbReference>
<organism evidence="1 2">
    <name type="scientific">Alkalilimnicola ehrlichii (strain ATCC BAA-1101 / DSM 17681 / MLHE-1)</name>
    <dbReference type="NCBI Taxonomy" id="187272"/>
    <lineage>
        <taxon>Bacteria</taxon>
        <taxon>Pseudomonadati</taxon>
        <taxon>Pseudomonadota</taxon>
        <taxon>Gammaproteobacteria</taxon>
        <taxon>Chromatiales</taxon>
        <taxon>Ectothiorhodospiraceae</taxon>
        <taxon>Alkalilimnicola</taxon>
    </lineage>
</organism>
<sequence length="493" mass="53987">MTAASRTIRGLLLLLAGFGLLPATTSAHWLPQNDAHLRHDIQILADAGVITGAMGTWPVPREALLPILHRPLPVESLDAREVAAWFRVRRLLRAERGWYGNLRVKGVAGEAEPPAGLAWFGNANPEGSETSASAAYQGEGLSFRLTGSWVDDPADGREFRADGSYLAAQLGNWIVSAGAVPTYWGPGWSGSLILGNAARPVPGLTVQRAEPKAFRLPVLERLGPWTLHAFWGQLGSDRAVPRPHFLGARFAFQPSPRLELGLSRTAIWDSPHTARGLLDLAIADRDRAQRRTTAEQMAGLDLRLAFPEHLWPWAAYLQHIGDSESGRLPTQHIGLFGLESWGTLANDASYRVFLEYADTTARFYSSRKLFNSAYESGGLPSGHRHRDRPLGYATDNDSRLLTLGALYRAANDHAATVKLQVGTLNRDDSQRAGAGGNVIAPHKLRLVDLEGGYRWPLRHGEAGLGAGMARIDEAREGGADWEGRAWLKYEYQF</sequence>
<dbReference type="EMBL" id="CP000453">
    <property type="protein sequence ID" value="ABI56151.1"/>
    <property type="molecule type" value="Genomic_DNA"/>
</dbReference>
<keyword evidence="2" id="KW-1185">Reference proteome</keyword>
<evidence type="ECO:0008006" key="3">
    <source>
        <dbReference type="Google" id="ProtNLM"/>
    </source>
</evidence>
<evidence type="ECO:0000313" key="1">
    <source>
        <dbReference type="EMBL" id="ABI56151.1"/>
    </source>
</evidence>
<gene>
    <name evidence="1" type="ordered locus">Mlg_0797</name>
</gene>
<dbReference type="HOGENOM" id="CLU_042404_0_0_6"/>
<evidence type="ECO:0000313" key="2">
    <source>
        <dbReference type="Proteomes" id="UP000001962"/>
    </source>
</evidence>
<protein>
    <recommendedName>
        <fullName evidence="3">Capsule assembly Wzi family protein</fullName>
    </recommendedName>
</protein>
<accession>Q0AAI6</accession>
<proteinExistence type="predicted"/>
<dbReference type="RefSeq" id="WP_011628546.1">
    <property type="nucleotide sequence ID" value="NC_008340.1"/>
</dbReference>
<dbReference type="Pfam" id="PF14052">
    <property type="entry name" value="Caps_assemb_Wzi"/>
    <property type="match status" value="1"/>
</dbReference>